<evidence type="ECO:0000313" key="1">
    <source>
        <dbReference type="EMBL" id="EMP34586.1"/>
    </source>
</evidence>
<reference evidence="2" key="1">
    <citation type="journal article" date="2013" name="Nat. Genet.">
        <title>The draft genomes of soft-shell turtle and green sea turtle yield insights into the development and evolution of the turtle-specific body plan.</title>
        <authorList>
            <person name="Wang Z."/>
            <person name="Pascual-Anaya J."/>
            <person name="Zadissa A."/>
            <person name="Li W."/>
            <person name="Niimura Y."/>
            <person name="Huang Z."/>
            <person name="Li C."/>
            <person name="White S."/>
            <person name="Xiong Z."/>
            <person name="Fang D."/>
            <person name="Wang B."/>
            <person name="Ming Y."/>
            <person name="Chen Y."/>
            <person name="Zheng Y."/>
            <person name="Kuraku S."/>
            <person name="Pignatelli M."/>
            <person name="Herrero J."/>
            <person name="Beal K."/>
            <person name="Nozawa M."/>
            <person name="Li Q."/>
            <person name="Wang J."/>
            <person name="Zhang H."/>
            <person name="Yu L."/>
            <person name="Shigenobu S."/>
            <person name="Wang J."/>
            <person name="Liu J."/>
            <person name="Flicek P."/>
            <person name="Searle S."/>
            <person name="Wang J."/>
            <person name="Kuratani S."/>
            <person name="Yin Y."/>
            <person name="Aken B."/>
            <person name="Zhang G."/>
            <person name="Irie N."/>
        </authorList>
    </citation>
    <scope>NUCLEOTIDE SEQUENCE [LARGE SCALE GENOMIC DNA]</scope>
</reference>
<evidence type="ECO:0000313" key="2">
    <source>
        <dbReference type="Proteomes" id="UP000031443"/>
    </source>
</evidence>
<name>M7B9E0_CHEMY</name>
<accession>M7B9E0</accession>
<protein>
    <submittedName>
        <fullName evidence="1">Uncharacterized protein</fullName>
    </submittedName>
</protein>
<keyword evidence="2" id="KW-1185">Reference proteome</keyword>
<dbReference type="Proteomes" id="UP000031443">
    <property type="component" value="Unassembled WGS sequence"/>
</dbReference>
<proteinExistence type="predicted"/>
<dbReference type="EMBL" id="KB532021">
    <property type="protein sequence ID" value="EMP34586.1"/>
    <property type="molecule type" value="Genomic_DNA"/>
</dbReference>
<organism evidence="1 2">
    <name type="scientific">Chelonia mydas</name>
    <name type="common">Green sea-turtle</name>
    <name type="synonym">Chelonia agassizi</name>
    <dbReference type="NCBI Taxonomy" id="8469"/>
    <lineage>
        <taxon>Eukaryota</taxon>
        <taxon>Metazoa</taxon>
        <taxon>Chordata</taxon>
        <taxon>Craniata</taxon>
        <taxon>Vertebrata</taxon>
        <taxon>Euteleostomi</taxon>
        <taxon>Archelosauria</taxon>
        <taxon>Testudinata</taxon>
        <taxon>Testudines</taxon>
        <taxon>Cryptodira</taxon>
        <taxon>Durocryptodira</taxon>
        <taxon>Americhelydia</taxon>
        <taxon>Chelonioidea</taxon>
        <taxon>Cheloniidae</taxon>
        <taxon>Chelonia</taxon>
    </lineage>
</organism>
<sequence>MDPTGQNLPLVYRPPRPGDTLDMLSGVFKGAKGRHSPQFPGSFAQAGDAAAACDSLQPPEICLDIAGMIAASYPEKYRNIIITDTELHSFKSKPRTKKKK</sequence>
<gene>
    <name evidence="1" type="ORF">UY3_08162</name>
</gene>
<dbReference type="AlphaFoldDB" id="M7B9E0"/>